<name>A0AAE9MIA7_9GAMM</name>
<protein>
    <submittedName>
        <fullName evidence="1">DNA polymerase III subunit psi</fullName>
    </submittedName>
</protein>
<dbReference type="AlphaFoldDB" id="A0AAE9MIA7"/>
<dbReference type="RefSeq" id="WP_252995642.1">
    <property type="nucleotide sequence ID" value="NZ_CP099717.1"/>
</dbReference>
<proteinExistence type="predicted"/>
<dbReference type="EMBL" id="CP099717">
    <property type="protein sequence ID" value="USV58285.1"/>
    <property type="molecule type" value="Genomic_DNA"/>
</dbReference>
<dbReference type="SUPFAM" id="SSF102220">
    <property type="entry name" value="DNA polymerase III psi subunit"/>
    <property type="match status" value="1"/>
</dbReference>
<accession>A0AAE9MIA7</accession>
<sequence length="135" mass="14796">MQDPLLDPLRQRILARMGIPSWQLRVPTLLGDEPAPVQEDSAARTPAVVAMPAGKLWLLAPGLPAPTLLADICQWLGIRSDEVAVLDRLPEGLTPPRLWLTAADARWPDALICPLTPDAAQKRALWQQLRQHAPG</sequence>
<dbReference type="InterPro" id="IPR004615">
    <property type="entry name" value="DNA_pol_III_psi"/>
</dbReference>
<evidence type="ECO:0000313" key="1">
    <source>
        <dbReference type="EMBL" id="USV58285.1"/>
    </source>
</evidence>
<dbReference type="Proteomes" id="UP001056890">
    <property type="component" value="Chromosome"/>
</dbReference>
<reference evidence="1" key="1">
    <citation type="submission" date="2022-06" db="EMBL/GenBank/DDBJ databases">
        <title>Complete Genome of Aeromonas sp. Strain SOD01 Isolated from an Urban Freshwater Stream.</title>
        <authorList>
            <person name="Williams L.E."/>
            <person name="Brysgel T."/>
            <person name="Capestro E.M."/>
            <person name="Foltz G.V."/>
            <person name="Gardner A.E."/>
            <person name="Ingrassia J."/>
            <person name="Peterson E."/>
            <person name="Arruda J."/>
            <person name="Flaherty I."/>
            <person name="Hunt M."/>
            <person name="Pappas G."/>
            <person name="Ramsaran S."/>
            <person name="Rocha M."/>
        </authorList>
    </citation>
    <scope>NUCLEOTIDE SEQUENCE</scope>
    <source>
        <strain evidence="1">SOD01</strain>
    </source>
</reference>
<evidence type="ECO:0000313" key="2">
    <source>
        <dbReference type="Proteomes" id="UP001056890"/>
    </source>
</evidence>
<dbReference type="GO" id="GO:0003887">
    <property type="term" value="F:DNA-directed DNA polymerase activity"/>
    <property type="evidence" value="ECO:0007669"/>
    <property type="project" value="InterPro"/>
</dbReference>
<keyword evidence="2" id="KW-1185">Reference proteome</keyword>
<dbReference type="InterPro" id="IPR036654">
    <property type="entry name" value="DNA_pol_III_psi_sf"/>
</dbReference>
<dbReference type="GO" id="GO:0008408">
    <property type="term" value="F:3'-5' exonuclease activity"/>
    <property type="evidence" value="ECO:0007669"/>
    <property type="project" value="InterPro"/>
</dbReference>
<dbReference type="GO" id="GO:0006260">
    <property type="term" value="P:DNA replication"/>
    <property type="evidence" value="ECO:0007669"/>
    <property type="project" value="InterPro"/>
</dbReference>
<organism evidence="1 2">
    <name type="scientific">Aeromonas encheleia</name>
    <dbReference type="NCBI Taxonomy" id="73010"/>
    <lineage>
        <taxon>Bacteria</taxon>
        <taxon>Pseudomonadati</taxon>
        <taxon>Pseudomonadota</taxon>
        <taxon>Gammaproteobacteria</taxon>
        <taxon>Aeromonadales</taxon>
        <taxon>Aeromonadaceae</taxon>
        <taxon>Aeromonas</taxon>
    </lineage>
</organism>
<gene>
    <name evidence="1" type="ORF">NHF51_03685</name>
</gene>
<dbReference type="Pfam" id="PF03603">
    <property type="entry name" value="DNA_III_psi"/>
    <property type="match status" value="1"/>
</dbReference>